<keyword evidence="4 6" id="KW-1133">Transmembrane helix</keyword>
<accession>X1CAG4</accession>
<evidence type="ECO:0000256" key="1">
    <source>
        <dbReference type="ARBA" id="ARBA00004651"/>
    </source>
</evidence>
<evidence type="ECO:0000256" key="6">
    <source>
        <dbReference type="SAM" id="Phobius"/>
    </source>
</evidence>
<feature type="domain" description="ABC3 transporter permease C-terminal" evidence="7">
    <location>
        <begin position="1"/>
        <end position="125"/>
    </location>
</feature>
<keyword evidence="2" id="KW-1003">Cell membrane</keyword>
<comment type="subcellular location">
    <subcellularLocation>
        <location evidence="1">Cell membrane</location>
        <topology evidence="1">Multi-pass membrane protein</topology>
    </subcellularLocation>
</comment>
<dbReference type="GO" id="GO:0044874">
    <property type="term" value="P:lipoprotein localization to outer membrane"/>
    <property type="evidence" value="ECO:0007669"/>
    <property type="project" value="TreeGrafter"/>
</dbReference>
<dbReference type="PANTHER" id="PTHR30489">
    <property type="entry name" value="LIPOPROTEIN-RELEASING SYSTEM TRANSMEMBRANE PROTEIN LOLE"/>
    <property type="match status" value="1"/>
</dbReference>
<sequence>AVFNLISSLVMTVNNKQADIAILRTLGASPGSIMRIFIIQGALLGLIGTLLGVVGGALLALNAPAIVAAIERTFHTQFISASIYFINYLPSRLDWWDVLYVGLAAFIMSLLATIYPAWKAARTHPAEALRYE</sequence>
<dbReference type="PANTHER" id="PTHR30489:SF0">
    <property type="entry name" value="LIPOPROTEIN-RELEASING SYSTEM TRANSMEMBRANE PROTEIN LOLE"/>
    <property type="match status" value="1"/>
</dbReference>
<evidence type="ECO:0000313" key="8">
    <source>
        <dbReference type="EMBL" id="GAH05126.1"/>
    </source>
</evidence>
<feature type="transmembrane region" description="Helical" evidence="6">
    <location>
        <begin position="36"/>
        <end position="61"/>
    </location>
</feature>
<comment type="caution">
    <text evidence="8">The sequence shown here is derived from an EMBL/GenBank/DDBJ whole genome shotgun (WGS) entry which is preliminary data.</text>
</comment>
<dbReference type="InterPro" id="IPR003838">
    <property type="entry name" value="ABC3_permease_C"/>
</dbReference>
<evidence type="ECO:0000259" key="7">
    <source>
        <dbReference type="Pfam" id="PF02687"/>
    </source>
</evidence>
<dbReference type="InterPro" id="IPR051447">
    <property type="entry name" value="Lipoprotein-release_system"/>
</dbReference>
<dbReference type="Pfam" id="PF02687">
    <property type="entry name" value="FtsX"/>
    <property type="match status" value="1"/>
</dbReference>
<evidence type="ECO:0000256" key="5">
    <source>
        <dbReference type="ARBA" id="ARBA00023136"/>
    </source>
</evidence>
<evidence type="ECO:0000256" key="3">
    <source>
        <dbReference type="ARBA" id="ARBA00022692"/>
    </source>
</evidence>
<dbReference type="EMBL" id="BART01020667">
    <property type="protein sequence ID" value="GAH05126.1"/>
    <property type="molecule type" value="Genomic_DNA"/>
</dbReference>
<keyword evidence="5 6" id="KW-0472">Membrane</keyword>
<proteinExistence type="predicted"/>
<evidence type="ECO:0000256" key="2">
    <source>
        <dbReference type="ARBA" id="ARBA00022475"/>
    </source>
</evidence>
<feature type="non-terminal residue" evidence="8">
    <location>
        <position position="1"/>
    </location>
</feature>
<keyword evidence="3 6" id="KW-0812">Transmembrane</keyword>
<dbReference type="GO" id="GO:0098797">
    <property type="term" value="C:plasma membrane protein complex"/>
    <property type="evidence" value="ECO:0007669"/>
    <property type="project" value="TreeGrafter"/>
</dbReference>
<protein>
    <recommendedName>
        <fullName evidence="7">ABC3 transporter permease C-terminal domain-containing protein</fullName>
    </recommendedName>
</protein>
<evidence type="ECO:0000256" key="4">
    <source>
        <dbReference type="ARBA" id="ARBA00022989"/>
    </source>
</evidence>
<feature type="transmembrane region" description="Helical" evidence="6">
    <location>
        <begin position="95"/>
        <end position="115"/>
    </location>
</feature>
<reference evidence="8" key="1">
    <citation type="journal article" date="2014" name="Front. Microbiol.">
        <title>High frequency of phylogenetically diverse reductive dehalogenase-homologous genes in deep subseafloor sedimentary metagenomes.</title>
        <authorList>
            <person name="Kawai M."/>
            <person name="Futagami T."/>
            <person name="Toyoda A."/>
            <person name="Takaki Y."/>
            <person name="Nishi S."/>
            <person name="Hori S."/>
            <person name="Arai W."/>
            <person name="Tsubouchi T."/>
            <person name="Morono Y."/>
            <person name="Uchiyama I."/>
            <person name="Ito T."/>
            <person name="Fujiyama A."/>
            <person name="Inagaki F."/>
            <person name="Takami H."/>
        </authorList>
    </citation>
    <scope>NUCLEOTIDE SEQUENCE</scope>
    <source>
        <strain evidence="8">Expedition CK06-06</strain>
    </source>
</reference>
<gene>
    <name evidence="8" type="ORF">S01H4_38331</name>
</gene>
<dbReference type="AlphaFoldDB" id="X1CAG4"/>
<name>X1CAG4_9ZZZZ</name>
<organism evidence="8">
    <name type="scientific">marine sediment metagenome</name>
    <dbReference type="NCBI Taxonomy" id="412755"/>
    <lineage>
        <taxon>unclassified sequences</taxon>
        <taxon>metagenomes</taxon>
        <taxon>ecological metagenomes</taxon>
    </lineage>
</organism>